<protein>
    <submittedName>
        <fullName evidence="13">ABC transporter ATP-binding protein</fullName>
    </submittedName>
</protein>
<keyword evidence="14" id="KW-1185">Reference proteome</keyword>
<dbReference type="SMART" id="SM00382">
    <property type="entry name" value="AAA"/>
    <property type="match status" value="1"/>
</dbReference>
<gene>
    <name evidence="13" type="ORF">EAH80_05965</name>
</gene>
<dbReference type="Gene3D" id="3.40.50.300">
    <property type="entry name" value="P-loop containing nucleotide triphosphate hydrolases"/>
    <property type="match status" value="1"/>
</dbReference>
<evidence type="ECO:0000313" key="13">
    <source>
        <dbReference type="EMBL" id="TPG36054.1"/>
    </source>
</evidence>
<dbReference type="FunFam" id="3.40.50.300:FF:000299">
    <property type="entry name" value="ABC transporter ATP-binding protein/permease"/>
    <property type="match status" value="1"/>
</dbReference>
<feature type="domain" description="ABC transporter" evidence="11">
    <location>
        <begin position="370"/>
        <end position="604"/>
    </location>
</feature>
<dbReference type="InterPro" id="IPR003593">
    <property type="entry name" value="AAA+_ATPase"/>
</dbReference>
<evidence type="ECO:0000256" key="10">
    <source>
        <dbReference type="SAM" id="Phobius"/>
    </source>
</evidence>
<dbReference type="InterPro" id="IPR036640">
    <property type="entry name" value="ABC1_TM_sf"/>
</dbReference>
<dbReference type="Pfam" id="PF00005">
    <property type="entry name" value="ABC_tran"/>
    <property type="match status" value="1"/>
</dbReference>
<evidence type="ECO:0000259" key="11">
    <source>
        <dbReference type="PROSITE" id="PS50893"/>
    </source>
</evidence>
<keyword evidence="7 10" id="KW-1133">Transmembrane helix</keyword>
<feature type="domain" description="ABC transmembrane type-1" evidence="12">
    <location>
        <begin position="46"/>
        <end position="332"/>
    </location>
</feature>
<dbReference type="InterPro" id="IPR017871">
    <property type="entry name" value="ABC_transporter-like_CS"/>
</dbReference>
<evidence type="ECO:0000256" key="9">
    <source>
        <dbReference type="ARBA" id="ARBA00061644"/>
    </source>
</evidence>
<evidence type="ECO:0000256" key="7">
    <source>
        <dbReference type="ARBA" id="ARBA00022989"/>
    </source>
</evidence>
<feature type="transmembrane region" description="Helical" evidence="10">
    <location>
        <begin position="189"/>
        <end position="207"/>
    </location>
</feature>
<dbReference type="GO" id="GO:0005886">
    <property type="term" value="C:plasma membrane"/>
    <property type="evidence" value="ECO:0007669"/>
    <property type="project" value="UniProtKB-SubCell"/>
</dbReference>
<dbReference type="PANTHER" id="PTHR43394">
    <property type="entry name" value="ATP-DEPENDENT PERMEASE MDL1, MITOCHONDRIAL"/>
    <property type="match status" value="1"/>
</dbReference>
<dbReference type="GO" id="GO:0016887">
    <property type="term" value="F:ATP hydrolysis activity"/>
    <property type="evidence" value="ECO:0007669"/>
    <property type="project" value="InterPro"/>
</dbReference>
<dbReference type="InterPro" id="IPR027417">
    <property type="entry name" value="P-loop_NTPase"/>
</dbReference>
<comment type="caution">
    <text evidence="13">The sequence shown here is derived from an EMBL/GenBank/DDBJ whole genome shotgun (WGS) entry which is preliminary data.</text>
</comment>
<dbReference type="AlphaFoldDB" id="A0A502EFR0"/>
<dbReference type="Pfam" id="PF00664">
    <property type="entry name" value="ABC_membrane"/>
    <property type="match status" value="1"/>
</dbReference>
<dbReference type="PROSITE" id="PS50893">
    <property type="entry name" value="ABC_TRANSPORTER_2"/>
    <property type="match status" value="1"/>
</dbReference>
<evidence type="ECO:0000256" key="5">
    <source>
        <dbReference type="ARBA" id="ARBA00022741"/>
    </source>
</evidence>
<dbReference type="OrthoDB" id="9806127at2"/>
<dbReference type="GO" id="GO:0015421">
    <property type="term" value="F:ABC-type oligopeptide transporter activity"/>
    <property type="evidence" value="ECO:0007669"/>
    <property type="project" value="TreeGrafter"/>
</dbReference>
<evidence type="ECO:0000256" key="2">
    <source>
        <dbReference type="ARBA" id="ARBA00022448"/>
    </source>
</evidence>
<evidence type="ECO:0000313" key="14">
    <source>
        <dbReference type="Proteomes" id="UP000320095"/>
    </source>
</evidence>
<evidence type="ECO:0000256" key="6">
    <source>
        <dbReference type="ARBA" id="ARBA00022840"/>
    </source>
</evidence>
<dbReference type="InterPro" id="IPR011527">
    <property type="entry name" value="ABC1_TM_dom"/>
</dbReference>
<dbReference type="InterPro" id="IPR003439">
    <property type="entry name" value="ABC_transporter-like_ATP-bd"/>
</dbReference>
<dbReference type="CDD" id="cd18546">
    <property type="entry name" value="ABC_6TM_Rv0194_D2_like"/>
    <property type="match status" value="1"/>
</dbReference>
<feature type="transmembrane region" description="Helical" evidence="10">
    <location>
        <begin position="165"/>
        <end position="183"/>
    </location>
</feature>
<evidence type="ECO:0000256" key="3">
    <source>
        <dbReference type="ARBA" id="ARBA00022475"/>
    </source>
</evidence>
<dbReference type="PROSITE" id="PS00211">
    <property type="entry name" value="ABC_TRANSPORTER_1"/>
    <property type="match status" value="1"/>
</dbReference>
<feature type="transmembrane region" description="Helical" evidence="10">
    <location>
        <begin position="86"/>
        <end position="107"/>
    </location>
</feature>
<comment type="similarity">
    <text evidence="9">Belongs to the ABC transporter superfamily. Lipid exporter (TC 3.A.1.106) family.</text>
</comment>
<keyword evidence="4 10" id="KW-0812">Transmembrane</keyword>
<dbReference type="Proteomes" id="UP000320095">
    <property type="component" value="Unassembled WGS sequence"/>
</dbReference>
<evidence type="ECO:0000256" key="8">
    <source>
        <dbReference type="ARBA" id="ARBA00023136"/>
    </source>
</evidence>
<evidence type="ECO:0000259" key="12">
    <source>
        <dbReference type="PROSITE" id="PS50929"/>
    </source>
</evidence>
<keyword evidence="3" id="KW-1003">Cell membrane</keyword>
<organism evidence="13 14">
    <name type="scientific">Mycolicibacterium hodleri</name>
    <dbReference type="NCBI Taxonomy" id="49897"/>
    <lineage>
        <taxon>Bacteria</taxon>
        <taxon>Bacillati</taxon>
        <taxon>Actinomycetota</taxon>
        <taxon>Actinomycetes</taxon>
        <taxon>Mycobacteriales</taxon>
        <taxon>Mycobacteriaceae</taxon>
        <taxon>Mycolicibacterium</taxon>
    </lineage>
</organism>
<evidence type="ECO:0000256" key="1">
    <source>
        <dbReference type="ARBA" id="ARBA00004651"/>
    </source>
</evidence>
<sequence length="610" mass="67040">MSATDWRGRAVTNDDDDLPIDESISRRREARTLLVGLLRPYATAVALLTIVIVLENAARLSVPLLVQRGIDHGIPPIVDGGSARELILIVASLCGVVLVQATSRMFFLRRSGRIGQEVLLELRRRIFRHFQRLDVAFHDRYTSGRVVARSTNDVEAIQLMLQTGFDGLITAILTLLGTSVLLVVLDVKLGLMCLCVFPLLVVLVWWFRTQSAKTYKLVRESAALVIVQFVETMTGIKAVQAYRREPRNQQIFVDVADDYKTINERAFKLLAIFMPAVRLVGNIATGGVLLYGGYRVLHGEMTLGTLTAFLLYLRIFFEPMQEISQFFNTFQSAAAALEKIAGVLAEEPGIQDPERPVQLSKVNGDIKGDIAFRDVNFSYVPDRPVLPDLDLRIPAGQTVALVGTTGAGKTTIAKLIARFYDPTSGAVTLDGVDLRDLAQAQLRRHVVMVTQENFMFEGSVADNIRFGRPDATDAEVRAAAEAVGADRFIDALADGYDTDVAKRGGRLSAGQRQLIAFARAFLADPKVLILDEATSSLDIPSERMVQRALATVLTDRTAVVIAHRLSTVEVADRVLVLEHGRIVEDGPPGELILGDGRYAALHRAWVESLA</sequence>
<dbReference type="PANTHER" id="PTHR43394:SF1">
    <property type="entry name" value="ATP-BINDING CASSETTE SUB-FAMILY B MEMBER 10, MITOCHONDRIAL"/>
    <property type="match status" value="1"/>
</dbReference>
<dbReference type="RefSeq" id="WP_140689518.1">
    <property type="nucleotide sequence ID" value="NZ_RCZG01000002.1"/>
</dbReference>
<dbReference type="Gene3D" id="1.20.1560.10">
    <property type="entry name" value="ABC transporter type 1, transmembrane domain"/>
    <property type="match status" value="1"/>
</dbReference>
<keyword evidence="5" id="KW-0547">Nucleotide-binding</keyword>
<dbReference type="SUPFAM" id="SSF90123">
    <property type="entry name" value="ABC transporter transmembrane region"/>
    <property type="match status" value="1"/>
</dbReference>
<keyword evidence="8 10" id="KW-0472">Membrane</keyword>
<dbReference type="EMBL" id="RCZG01000002">
    <property type="protein sequence ID" value="TPG36054.1"/>
    <property type="molecule type" value="Genomic_DNA"/>
</dbReference>
<accession>A0A502EFR0</accession>
<feature type="transmembrane region" description="Helical" evidence="10">
    <location>
        <begin position="33"/>
        <end position="54"/>
    </location>
</feature>
<dbReference type="SUPFAM" id="SSF52540">
    <property type="entry name" value="P-loop containing nucleoside triphosphate hydrolases"/>
    <property type="match status" value="1"/>
</dbReference>
<dbReference type="InterPro" id="IPR039421">
    <property type="entry name" value="Type_1_exporter"/>
</dbReference>
<evidence type="ECO:0000256" key="4">
    <source>
        <dbReference type="ARBA" id="ARBA00022692"/>
    </source>
</evidence>
<reference evidence="13 14" key="1">
    <citation type="journal article" date="2019" name="Environ. Microbiol.">
        <title>Species interactions and distinct microbial communities in high Arctic permafrost affected cryosols are associated with the CH4 and CO2 gas fluxes.</title>
        <authorList>
            <person name="Altshuler I."/>
            <person name="Hamel J."/>
            <person name="Turney S."/>
            <person name="Magnuson E."/>
            <person name="Levesque R."/>
            <person name="Greer C."/>
            <person name="Whyte L.G."/>
        </authorList>
    </citation>
    <scope>NUCLEOTIDE SEQUENCE [LARGE SCALE GENOMIC DNA]</scope>
    <source>
        <strain evidence="13 14">S5.20</strain>
    </source>
</reference>
<name>A0A502EFR0_9MYCO</name>
<dbReference type="PROSITE" id="PS50929">
    <property type="entry name" value="ABC_TM1F"/>
    <property type="match status" value="1"/>
</dbReference>
<proteinExistence type="inferred from homology"/>
<keyword evidence="6 13" id="KW-0067">ATP-binding</keyword>
<feature type="transmembrane region" description="Helical" evidence="10">
    <location>
        <begin position="269"/>
        <end position="291"/>
    </location>
</feature>
<comment type="subcellular location">
    <subcellularLocation>
        <location evidence="1">Cell membrane</location>
        <topology evidence="1">Multi-pass membrane protein</topology>
    </subcellularLocation>
</comment>
<dbReference type="GO" id="GO:0005524">
    <property type="term" value="F:ATP binding"/>
    <property type="evidence" value="ECO:0007669"/>
    <property type="project" value="UniProtKB-KW"/>
</dbReference>
<keyword evidence="2" id="KW-0813">Transport</keyword>